<feature type="transmembrane region" description="Helical" evidence="1">
    <location>
        <begin position="90"/>
        <end position="110"/>
    </location>
</feature>
<dbReference type="InterPro" id="IPR010690">
    <property type="entry name" value="YqfD"/>
</dbReference>
<sequence length="398" mass="46183">MRRKWQHKLQGTVQIEIRGKQRSAFINAMAKRGIQVWNVHYQDADRMFADIYVKDYFRLRPLLKQTGCRVQVRQRKGWPFRFRRIRKRKGWLAGLGLFFVCLYVLSSLVWDVQVEGNEQLSSEQILEAARQKGLYEFQWLFRLDDPENISRQLLKEFPGVSWIGIRREGVQITIKVVEATLPEPEILQNPRNLVASYDAVITNIFTEQGVPRVGKDDRVKRGDVLISGVLGDEENQEIVVADGKVMGLVWHTMHIEVPLKAQVKTYTGQKKERKYLVLGDRALKLFGYGGKAYEQAETQREQQKLSWREWTLPISWMSEEVRESEYVTLTRTPQEAKAQGLEQARAELLSEAGEDASIVQEKLLHEKTDSGKVYMNVFFEVEQNIAKEQAIIQIDQGE</sequence>
<keyword evidence="1" id="KW-1133">Transmembrane helix</keyword>
<protein>
    <submittedName>
        <fullName evidence="2">Sporulation protein YqfD</fullName>
    </submittedName>
</protein>
<organism evidence="2 3">
    <name type="scientific">Marinicrinis sediminis</name>
    <dbReference type="NCBI Taxonomy" id="1652465"/>
    <lineage>
        <taxon>Bacteria</taxon>
        <taxon>Bacillati</taxon>
        <taxon>Bacillota</taxon>
        <taxon>Bacilli</taxon>
        <taxon>Bacillales</taxon>
        <taxon>Paenibacillaceae</taxon>
    </lineage>
</organism>
<name>A0ABW5RBI8_9BACL</name>
<reference evidence="3" key="1">
    <citation type="journal article" date="2019" name="Int. J. Syst. Evol. Microbiol.">
        <title>The Global Catalogue of Microorganisms (GCM) 10K type strain sequencing project: providing services to taxonomists for standard genome sequencing and annotation.</title>
        <authorList>
            <consortium name="The Broad Institute Genomics Platform"/>
            <consortium name="The Broad Institute Genome Sequencing Center for Infectious Disease"/>
            <person name="Wu L."/>
            <person name="Ma J."/>
        </authorList>
    </citation>
    <scope>NUCLEOTIDE SEQUENCE [LARGE SCALE GENOMIC DNA]</scope>
    <source>
        <strain evidence="3">KCTC 33676</strain>
    </source>
</reference>
<gene>
    <name evidence="2" type="primary">yqfD</name>
    <name evidence="2" type="ORF">ACFSUC_12460</name>
</gene>
<comment type="caution">
    <text evidence="2">The sequence shown here is derived from an EMBL/GenBank/DDBJ whole genome shotgun (WGS) entry which is preliminary data.</text>
</comment>
<evidence type="ECO:0000256" key="1">
    <source>
        <dbReference type="SAM" id="Phobius"/>
    </source>
</evidence>
<dbReference type="EMBL" id="JBHUMM010000037">
    <property type="protein sequence ID" value="MFD2672378.1"/>
    <property type="molecule type" value="Genomic_DNA"/>
</dbReference>
<proteinExistence type="predicted"/>
<evidence type="ECO:0000313" key="3">
    <source>
        <dbReference type="Proteomes" id="UP001597497"/>
    </source>
</evidence>
<accession>A0ABW5RBI8</accession>
<dbReference type="NCBIfam" id="TIGR02876">
    <property type="entry name" value="spore_yqfD"/>
    <property type="match status" value="1"/>
</dbReference>
<evidence type="ECO:0000313" key="2">
    <source>
        <dbReference type="EMBL" id="MFD2672378.1"/>
    </source>
</evidence>
<keyword evidence="1" id="KW-0472">Membrane</keyword>
<dbReference type="Proteomes" id="UP001597497">
    <property type="component" value="Unassembled WGS sequence"/>
</dbReference>
<dbReference type="RefSeq" id="WP_379929945.1">
    <property type="nucleotide sequence ID" value="NZ_JBHUMM010000037.1"/>
</dbReference>
<keyword evidence="3" id="KW-1185">Reference proteome</keyword>
<keyword evidence="1" id="KW-0812">Transmembrane</keyword>
<dbReference type="Pfam" id="PF06898">
    <property type="entry name" value="YqfD"/>
    <property type="match status" value="1"/>
</dbReference>
<dbReference type="PIRSF" id="PIRSF029895">
    <property type="entry name" value="SpoIV"/>
    <property type="match status" value="1"/>
</dbReference>